<dbReference type="PANTHER" id="PTHR43606">
    <property type="entry name" value="PHOSPHATASE, PUTATIVE (AFU_ORTHOLOGUE AFUA_6G08710)-RELATED"/>
    <property type="match status" value="1"/>
</dbReference>
<feature type="signal peptide" evidence="2">
    <location>
        <begin position="1"/>
        <end position="24"/>
    </location>
</feature>
<evidence type="ECO:0000313" key="5">
    <source>
        <dbReference type="EMBL" id="PKZ42372.1"/>
    </source>
</evidence>
<dbReference type="CDD" id="cd07389">
    <property type="entry name" value="MPP_PhoD"/>
    <property type="match status" value="1"/>
</dbReference>
<dbReference type="OrthoDB" id="3497025at2"/>
<dbReference type="InterPro" id="IPR029052">
    <property type="entry name" value="Metallo-depent_PP-like"/>
</dbReference>
<dbReference type="InterPro" id="IPR006311">
    <property type="entry name" value="TAT_signal"/>
</dbReference>
<dbReference type="PANTHER" id="PTHR43606:SF2">
    <property type="entry name" value="ALKALINE PHOSPHATASE FAMILY PROTEIN (AFU_ORTHOLOGUE AFUA_5G03860)"/>
    <property type="match status" value="1"/>
</dbReference>
<dbReference type="InterPro" id="IPR018946">
    <property type="entry name" value="PhoD-like_MPP"/>
</dbReference>
<evidence type="ECO:0000313" key="6">
    <source>
        <dbReference type="Proteomes" id="UP000234206"/>
    </source>
</evidence>
<dbReference type="AlphaFoldDB" id="A0A2I1PCL3"/>
<evidence type="ECO:0000259" key="3">
    <source>
        <dbReference type="Pfam" id="PF09423"/>
    </source>
</evidence>
<protein>
    <submittedName>
        <fullName evidence="5">Alkaline phosphatase</fullName>
    </submittedName>
</protein>
<dbReference type="Proteomes" id="UP000234206">
    <property type="component" value="Unassembled WGS sequence"/>
</dbReference>
<feature type="compositionally biased region" description="Polar residues" evidence="1">
    <location>
        <begin position="1"/>
        <end position="10"/>
    </location>
</feature>
<sequence>MRTPAQTSHALTVRSAATHSSTSAASVTSADPTAVGPTHTPATAPSRRLVLASGAAAAVLGASPLLTGTAAAGDAYPFRLGVASGDPTPDGVVLWTRIAPDPVAADGLGGLTASTRTTVEWELATDETFRTIVRRGSVTTDSSVGHSVHIELSGLRPDAWYAYRFRVGSHVSPVGRTRTAPAPTSDRPARIGVVSCAQWEHGFFTAYRHLADEAPDMVLHLGDYIYEHGPGGYPVKSGVARRMVGAEIHTLADYRRRHALYKTDADLQALHATAPWVVVFDDHEIDNDWAAEYHEVFGRTPAFLERRAAGFRAYWENMPLRRTSVPTADGIHLYRRLTWGRMATFHMLDTRQYRSDQTGWVGPVPATYDTRRTMLGSTQEAWLDEGLRSSGARWDVLGQQVMVAQYDMMAGPGFMTNQDAWDGYVAAKDRLLTSIERSGARNPLVLTGDVHESFASDLWRTTDSGRTTIASELVTTSVTSGGDSKDSAFTGDADNPHMRYHETTRGYLRLDLAADALTGTFRAVDRVSTMGGAVRTDATFRLSDGVRGLQNA</sequence>
<feature type="chain" id="PRO_5039091685" evidence="2">
    <location>
        <begin position="25"/>
        <end position="552"/>
    </location>
</feature>
<evidence type="ECO:0000259" key="4">
    <source>
        <dbReference type="Pfam" id="PF16655"/>
    </source>
</evidence>
<dbReference type="EMBL" id="PKIZ01000003">
    <property type="protein sequence ID" value="PKZ42372.1"/>
    <property type="molecule type" value="Genomic_DNA"/>
</dbReference>
<dbReference type="InterPro" id="IPR038607">
    <property type="entry name" value="PhoD-like_sf"/>
</dbReference>
<comment type="caution">
    <text evidence="5">The sequence shown here is derived from an EMBL/GenBank/DDBJ whole genome shotgun (WGS) entry which is preliminary data.</text>
</comment>
<feature type="region of interest" description="Disordered" evidence="1">
    <location>
        <begin position="1"/>
        <end position="43"/>
    </location>
</feature>
<gene>
    <name evidence="5" type="ORF">CYJ76_02090</name>
</gene>
<dbReference type="PROSITE" id="PS51318">
    <property type="entry name" value="TAT"/>
    <property type="match status" value="1"/>
</dbReference>
<organism evidence="5 6">
    <name type="scientific">Kytococcus schroeteri</name>
    <dbReference type="NCBI Taxonomy" id="138300"/>
    <lineage>
        <taxon>Bacteria</taxon>
        <taxon>Bacillati</taxon>
        <taxon>Actinomycetota</taxon>
        <taxon>Actinomycetes</taxon>
        <taxon>Micrococcales</taxon>
        <taxon>Kytococcaceae</taxon>
        <taxon>Kytococcus</taxon>
    </lineage>
</organism>
<feature type="compositionally biased region" description="Low complexity" evidence="1">
    <location>
        <begin position="12"/>
        <end position="35"/>
    </location>
</feature>
<name>A0A2I1PCL3_9MICO</name>
<dbReference type="SUPFAM" id="SSF56300">
    <property type="entry name" value="Metallo-dependent phosphatases"/>
    <property type="match status" value="1"/>
</dbReference>
<dbReference type="Pfam" id="PF09423">
    <property type="entry name" value="PhoD"/>
    <property type="match status" value="1"/>
</dbReference>
<feature type="domain" description="Phospholipase D N-terminal" evidence="4">
    <location>
        <begin position="80"/>
        <end position="179"/>
    </location>
</feature>
<dbReference type="InterPro" id="IPR052900">
    <property type="entry name" value="Phospholipid_Metab_Enz"/>
</dbReference>
<feature type="domain" description="PhoD-like phosphatase metallophosphatase" evidence="3">
    <location>
        <begin position="192"/>
        <end position="520"/>
    </location>
</feature>
<dbReference type="Gene3D" id="3.60.21.70">
    <property type="entry name" value="PhoD-like phosphatase"/>
    <property type="match status" value="1"/>
</dbReference>
<reference evidence="5 6" key="1">
    <citation type="submission" date="2017-12" db="EMBL/GenBank/DDBJ databases">
        <title>Phylogenetic diversity of female urinary microbiome.</title>
        <authorList>
            <person name="Thomas-White K."/>
            <person name="Wolfe A.J."/>
        </authorList>
    </citation>
    <scope>NUCLEOTIDE SEQUENCE [LARGE SCALE GENOMIC DNA]</scope>
    <source>
        <strain evidence="5 6">UMB1298</strain>
    </source>
</reference>
<keyword evidence="2" id="KW-0732">Signal</keyword>
<keyword evidence="6" id="KW-1185">Reference proteome</keyword>
<dbReference type="Gene3D" id="2.60.40.380">
    <property type="entry name" value="Purple acid phosphatase-like, N-terminal"/>
    <property type="match status" value="1"/>
</dbReference>
<dbReference type="Pfam" id="PF16655">
    <property type="entry name" value="PhoD_N"/>
    <property type="match status" value="1"/>
</dbReference>
<accession>A0A2I1PCL3</accession>
<dbReference type="RefSeq" id="WP_101849113.1">
    <property type="nucleotide sequence ID" value="NZ_PKIZ01000003.1"/>
</dbReference>
<dbReference type="InterPro" id="IPR032093">
    <property type="entry name" value="PhoD_N"/>
</dbReference>
<evidence type="ECO:0000256" key="2">
    <source>
        <dbReference type="SAM" id="SignalP"/>
    </source>
</evidence>
<evidence type="ECO:0000256" key="1">
    <source>
        <dbReference type="SAM" id="MobiDB-lite"/>
    </source>
</evidence>
<proteinExistence type="predicted"/>